<dbReference type="AlphaFoldDB" id="A0A8J1U203"/>
<dbReference type="PROSITE" id="PS50011">
    <property type="entry name" value="PROTEIN_KINASE_DOM"/>
    <property type="match status" value="1"/>
</dbReference>
<gene>
    <name evidence="2" type="ORF">OFUS_LOCUS16561</name>
</gene>
<evidence type="ECO:0000313" key="2">
    <source>
        <dbReference type="EMBL" id="CAH1791484.1"/>
    </source>
</evidence>
<evidence type="ECO:0000256" key="1">
    <source>
        <dbReference type="SAM" id="MobiDB-lite"/>
    </source>
</evidence>
<dbReference type="InterPro" id="IPR011009">
    <property type="entry name" value="Kinase-like_dom_sf"/>
</dbReference>
<dbReference type="GO" id="GO:0005634">
    <property type="term" value="C:nucleus"/>
    <property type="evidence" value="ECO:0007669"/>
    <property type="project" value="TreeGrafter"/>
</dbReference>
<dbReference type="Gene3D" id="1.10.510.10">
    <property type="entry name" value="Transferase(Phosphotransferase) domain 1"/>
    <property type="match status" value="1"/>
</dbReference>
<dbReference type="GO" id="GO:0044773">
    <property type="term" value="P:mitotic DNA damage checkpoint signaling"/>
    <property type="evidence" value="ECO:0007669"/>
    <property type="project" value="TreeGrafter"/>
</dbReference>
<dbReference type="GO" id="GO:0004674">
    <property type="term" value="F:protein serine/threonine kinase activity"/>
    <property type="evidence" value="ECO:0007669"/>
    <property type="project" value="TreeGrafter"/>
</dbReference>
<accession>A0A8J1U203</accession>
<protein>
    <submittedName>
        <fullName evidence="2">Uncharacterized protein</fullName>
    </submittedName>
</protein>
<feature type="region of interest" description="Disordered" evidence="1">
    <location>
        <begin position="175"/>
        <end position="201"/>
    </location>
</feature>
<proteinExistence type="predicted"/>
<reference evidence="2" key="1">
    <citation type="submission" date="2022-03" db="EMBL/GenBank/DDBJ databases">
        <authorList>
            <person name="Martin C."/>
        </authorList>
    </citation>
    <scope>NUCLEOTIDE SEQUENCE</scope>
</reference>
<dbReference type="Gene3D" id="3.30.200.20">
    <property type="entry name" value="Phosphorylase Kinase, domain 1"/>
    <property type="match status" value="1"/>
</dbReference>
<dbReference type="GO" id="GO:0005524">
    <property type="term" value="F:ATP binding"/>
    <property type="evidence" value="ECO:0007669"/>
    <property type="project" value="InterPro"/>
</dbReference>
<organism evidence="2 3">
    <name type="scientific">Owenia fusiformis</name>
    <name type="common">Polychaete worm</name>
    <dbReference type="NCBI Taxonomy" id="6347"/>
    <lineage>
        <taxon>Eukaryota</taxon>
        <taxon>Metazoa</taxon>
        <taxon>Spiralia</taxon>
        <taxon>Lophotrochozoa</taxon>
        <taxon>Annelida</taxon>
        <taxon>Polychaeta</taxon>
        <taxon>Sedentaria</taxon>
        <taxon>Canalipalpata</taxon>
        <taxon>Sabellida</taxon>
        <taxon>Oweniida</taxon>
        <taxon>Oweniidae</taxon>
        <taxon>Owenia</taxon>
    </lineage>
</organism>
<sequence>MKTAIDLYHDVKFEHEYGDTYIAKGSFGSCRQRTYTKTGRTVVIKKMVGKLDSINRKELEFAAVNPHRNIVPVLGYIILPDDEEIYLFMENGGDALSSFNAQTKQYLAGQFLNIMRCCLEAVGHLHHNGYLYLDAKPANTLINIRADGTCNAKLCDMGSLFEVLPIVLDNPITASDEQQNDNTLVPPPATSGRGTESMMGD</sequence>
<keyword evidence="3" id="KW-1185">Reference proteome</keyword>
<dbReference type="Pfam" id="PF00069">
    <property type="entry name" value="Pkinase"/>
    <property type="match status" value="1"/>
</dbReference>
<dbReference type="PANTHER" id="PTHR44167:SF24">
    <property type="entry name" value="SERINE_THREONINE-PROTEIN KINASE CHK2"/>
    <property type="match status" value="1"/>
</dbReference>
<dbReference type="PANTHER" id="PTHR44167">
    <property type="entry name" value="OVARIAN-SPECIFIC SERINE/THREONINE-PROTEIN KINASE LOK-RELATED"/>
    <property type="match status" value="1"/>
</dbReference>
<comment type="caution">
    <text evidence="2">The sequence shown here is derived from an EMBL/GenBank/DDBJ whole genome shotgun (WGS) entry which is preliminary data.</text>
</comment>
<dbReference type="SUPFAM" id="SSF56112">
    <property type="entry name" value="Protein kinase-like (PK-like)"/>
    <property type="match status" value="1"/>
</dbReference>
<dbReference type="Proteomes" id="UP000749559">
    <property type="component" value="Unassembled WGS sequence"/>
</dbReference>
<dbReference type="EMBL" id="CAIIXF020000008">
    <property type="protein sequence ID" value="CAH1791484.1"/>
    <property type="molecule type" value="Genomic_DNA"/>
</dbReference>
<dbReference type="InterPro" id="IPR000719">
    <property type="entry name" value="Prot_kinase_dom"/>
</dbReference>
<evidence type="ECO:0000313" key="3">
    <source>
        <dbReference type="Proteomes" id="UP000749559"/>
    </source>
</evidence>
<dbReference type="SMART" id="SM00220">
    <property type="entry name" value="S_TKc"/>
    <property type="match status" value="1"/>
</dbReference>
<name>A0A8J1U203_OWEFU</name>